<dbReference type="SUPFAM" id="SSF47473">
    <property type="entry name" value="EF-hand"/>
    <property type="match status" value="1"/>
</dbReference>
<dbReference type="InterPro" id="IPR008271">
    <property type="entry name" value="Ser/Thr_kinase_AS"/>
</dbReference>
<evidence type="ECO:0000256" key="3">
    <source>
        <dbReference type="ARBA" id="ARBA00022458"/>
    </source>
</evidence>
<sequence>MRRRRWLDGGFTRSSRWKVETGDVRTESERKLKFVASHALTSAGHLKSTLSGLSPSAFLCLTQRLRFQEGRTLFCATHTSRTTTMGHESRKLLDEYEVSEILGRGGFSVVRKGIKKSSSDEKTHVAIKTLRRVSASTTTPGCLPRERSNMGFPTWRQVSVSDALLTNEILVMRKIVENVSPHPNVVDLYDVYEDSNGVHLVLELCSGGELFDRIVAQDRYSETEAATVIRQIAAGLEAIHKANIVHRDLKPENCLFLDKRKDSPLKIMDFGLSSVEEFTDPVVGLFGSIDYVSPEALSQGKITAKSDMWSLGVILYILLSGYPPFIAQSNRQKQQMIMNGNFSFYEKTWKGISQSAKQLISSLLTVDPIRRPSAQELLSHPWVIGDVAKDDQMDPEIVSRLQSFNARRKLRAAAIASVWSTTVFLRTKKLKSLIGSYDLTEEEIENLRIHFKKICGNGDNATLSKFEEVLKAINMPSLIPLAPRIFDLFDNNRDGTVDMREILCGLSSLKNSKGDDALRLCFQHQMYDADRSGCITKEEVASMLRALPDDCLPVDITEPGKLDEIFDRMDANSDGKVTFEEFKAAMQRDSSLQDVVLSSLRPL</sequence>
<keyword evidence="10" id="KW-0418">Kinase</keyword>
<comment type="caution">
    <text evidence="19">The sequence shown here is derived from an EMBL/GenBank/DDBJ whole genome shotgun (WGS) entry which is preliminary data.</text>
</comment>
<evidence type="ECO:0000256" key="14">
    <source>
        <dbReference type="ARBA" id="ARBA00047307"/>
    </source>
</evidence>
<dbReference type="InterPro" id="IPR050205">
    <property type="entry name" value="CDPK_Ser/Thr_kinases"/>
</dbReference>
<accession>A0A445ET52</accession>
<evidence type="ECO:0000256" key="13">
    <source>
        <dbReference type="ARBA" id="ARBA00022860"/>
    </source>
</evidence>
<dbReference type="STRING" id="3818.A0A445ET52"/>
<evidence type="ECO:0000256" key="8">
    <source>
        <dbReference type="ARBA" id="ARBA00022737"/>
    </source>
</evidence>
<dbReference type="PROSITE" id="PS00108">
    <property type="entry name" value="PROTEIN_KINASE_ST"/>
    <property type="match status" value="1"/>
</dbReference>
<dbReference type="Gene3D" id="1.10.238.10">
    <property type="entry name" value="EF-hand"/>
    <property type="match status" value="1"/>
</dbReference>
<evidence type="ECO:0000259" key="17">
    <source>
        <dbReference type="PROSITE" id="PS50011"/>
    </source>
</evidence>
<evidence type="ECO:0000313" key="20">
    <source>
        <dbReference type="Proteomes" id="UP000289738"/>
    </source>
</evidence>
<dbReference type="GO" id="GO:0004683">
    <property type="term" value="F:calcium/calmodulin-dependent protein kinase activity"/>
    <property type="evidence" value="ECO:0007669"/>
    <property type="project" value="UniProtKB-EC"/>
</dbReference>
<dbReference type="InterPro" id="IPR011992">
    <property type="entry name" value="EF-hand-dom_pair"/>
</dbReference>
<feature type="domain" description="EF-hand" evidence="18">
    <location>
        <begin position="557"/>
        <end position="592"/>
    </location>
</feature>
<evidence type="ECO:0000256" key="11">
    <source>
        <dbReference type="ARBA" id="ARBA00022837"/>
    </source>
</evidence>
<keyword evidence="20" id="KW-1185">Reference proteome</keyword>
<gene>
    <name evidence="19" type="ORF">Ahy_A01g003550</name>
</gene>
<dbReference type="Gene3D" id="1.10.510.10">
    <property type="entry name" value="Transferase(Phosphotransferase) domain 1"/>
    <property type="match status" value="1"/>
</dbReference>
<dbReference type="PROSITE" id="PS50222">
    <property type="entry name" value="EF_HAND_2"/>
    <property type="match status" value="3"/>
</dbReference>
<comment type="catalytic activity">
    <reaction evidence="15">
        <text>L-seryl-[protein] + ATP = O-phospho-L-seryl-[protein] + ADP + H(+)</text>
        <dbReference type="Rhea" id="RHEA:17989"/>
        <dbReference type="Rhea" id="RHEA-COMP:9863"/>
        <dbReference type="Rhea" id="RHEA-COMP:11604"/>
        <dbReference type="ChEBI" id="CHEBI:15378"/>
        <dbReference type="ChEBI" id="CHEBI:29999"/>
        <dbReference type="ChEBI" id="CHEBI:30616"/>
        <dbReference type="ChEBI" id="CHEBI:83421"/>
        <dbReference type="ChEBI" id="CHEBI:456216"/>
        <dbReference type="EC" id="2.7.11.17"/>
    </reaction>
</comment>
<evidence type="ECO:0000256" key="6">
    <source>
        <dbReference type="ARBA" id="ARBA00022679"/>
    </source>
</evidence>
<dbReference type="SMART" id="SM00220">
    <property type="entry name" value="S_TKc"/>
    <property type="match status" value="1"/>
</dbReference>
<evidence type="ECO:0000256" key="9">
    <source>
        <dbReference type="ARBA" id="ARBA00022741"/>
    </source>
</evidence>
<evidence type="ECO:0000256" key="12">
    <source>
        <dbReference type="ARBA" id="ARBA00022840"/>
    </source>
</evidence>
<feature type="domain" description="EF-hand" evidence="18">
    <location>
        <begin position="525"/>
        <end position="550"/>
    </location>
</feature>
<dbReference type="GO" id="GO:0009877">
    <property type="term" value="P:nodulation"/>
    <property type="evidence" value="ECO:0007669"/>
    <property type="project" value="UniProtKB-KW"/>
</dbReference>
<comment type="catalytic activity">
    <reaction evidence="14">
        <text>L-threonyl-[protein] + ATP = O-phospho-L-threonyl-[protein] + ADP + H(+)</text>
        <dbReference type="Rhea" id="RHEA:46608"/>
        <dbReference type="Rhea" id="RHEA-COMP:11060"/>
        <dbReference type="Rhea" id="RHEA-COMP:11605"/>
        <dbReference type="ChEBI" id="CHEBI:15378"/>
        <dbReference type="ChEBI" id="CHEBI:30013"/>
        <dbReference type="ChEBI" id="CHEBI:30616"/>
        <dbReference type="ChEBI" id="CHEBI:61977"/>
        <dbReference type="ChEBI" id="CHEBI:456216"/>
        <dbReference type="EC" id="2.7.11.17"/>
    </reaction>
</comment>
<name>A0A445ET52_ARAHY</name>
<dbReference type="EC" id="2.7.11.17" evidence="2"/>
<dbReference type="PROSITE" id="PS50011">
    <property type="entry name" value="PROTEIN_KINASE_DOM"/>
    <property type="match status" value="1"/>
</dbReference>
<dbReference type="PANTHER" id="PTHR24349">
    <property type="entry name" value="SERINE/THREONINE-PROTEIN KINASE"/>
    <property type="match status" value="1"/>
</dbReference>
<evidence type="ECO:0000256" key="2">
    <source>
        <dbReference type="ARBA" id="ARBA00012434"/>
    </source>
</evidence>
<dbReference type="InterPro" id="IPR018247">
    <property type="entry name" value="EF_Hand_1_Ca_BS"/>
</dbReference>
<feature type="domain" description="Protein kinase" evidence="17">
    <location>
        <begin position="96"/>
        <end position="383"/>
    </location>
</feature>
<keyword evidence="4" id="KW-0723">Serine/threonine-protein kinase</keyword>
<evidence type="ECO:0000259" key="18">
    <source>
        <dbReference type="PROSITE" id="PS50222"/>
    </source>
</evidence>
<dbReference type="InterPro" id="IPR002048">
    <property type="entry name" value="EF_hand_dom"/>
</dbReference>
<dbReference type="CDD" id="cd00051">
    <property type="entry name" value="EFh"/>
    <property type="match status" value="1"/>
</dbReference>
<dbReference type="FunFam" id="3.30.200.20:FF:001144">
    <property type="entry name" value="Calcium and calcium/calmodulin-dependent serine/threonine-protein kinase DMI-3"/>
    <property type="match status" value="1"/>
</dbReference>
<evidence type="ECO:0000256" key="4">
    <source>
        <dbReference type="ARBA" id="ARBA00022527"/>
    </source>
</evidence>
<comment type="similarity">
    <text evidence="1">Belongs to the protein kinase superfamily. CAMK Ser/Thr protein kinase family. CaMK subfamily.</text>
</comment>
<feature type="binding site" evidence="16">
    <location>
        <position position="128"/>
    </location>
    <ligand>
        <name>ATP</name>
        <dbReference type="ChEBI" id="CHEBI:30616"/>
    </ligand>
</feature>
<evidence type="ECO:0000256" key="5">
    <source>
        <dbReference type="ARBA" id="ARBA00022553"/>
    </source>
</evidence>
<dbReference type="Gene3D" id="3.30.200.20">
    <property type="entry name" value="Phosphorylase Kinase, domain 1"/>
    <property type="match status" value="1"/>
</dbReference>
<keyword evidence="8" id="KW-0677">Repeat</keyword>
<keyword evidence="5" id="KW-0597">Phosphoprotein</keyword>
<dbReference type="PROSITE" id="PS00018">
    <property type="entry name" value="EF_HAND_1"/>
    <property type="match status" value="3"/>
</dbReference>
<dbReference type="PRINTS" id="PR00450">
    <property type="entry name" value="RECOVERIN"/>
</dbReference>
<dbReference type="CDD" id="cd05117">
    <property type="entry name" value="STKc_CAMK"/>
    <property type="match status" value="1"/>
</dbReference>
<keyword evidence="7" id="KW-0479">Metal-binding</keyword>
<evidence type="ECO:0000313" key="19">
    <source>
        <dbReference type="EMBL" id="RYR78694.1"/>
    </source>
</evidence>
<keyword evidence="12 16" id="KW-0067">ATP-binding</keyword>
<evidence type="ECO:0000256" key="16">
    <source>
        <dbReference type="PROSITE-ProRule" id="PRU10141"/>
    </source>
</evidence>
<protein>
    <recommendedName>
        <fullName evidence="2">calcium/calmodulin-dependent protein kinase</fullName>
        <ecNumber evidence="2">2.7.11.17</ecNumber>
    </recommendedName>
</protein>
<dbReference type="FunFam" id="1.10.238.10:FF:000249">
    <property type="entry name" value="calcium and calcium/calmodulin-dependent serine/threonine-protein kinase DMI-3"/>
    <property type="match status" value="1"/>
</dbReference>
<dbReference type="FunFam" id="1.10.510.10:FF:000610">
    <property type="entry name" value="Calcium and calcium/calmodulin-dependent serine/threonine-protein kinase"/>
    <property type="match status" value="1"/>
</dbReference>
<dbReference type="Pfam" id="PF13202">
    <property type="entry name" value="EF-hand_5"/>
    <property type="match status" value="1"/>
</dbReference>
<dbReference type="GO" id="GO:0005516">
    <property type="term" value="F:calmodulin binding"/>
    <property type="evidence" value="ECO:0007669"/>
    <property type="project" value="UniProtKB-KW"/>
</dbReference>
<evidence type="ECO:0000256" key="1">
    <source>
        <dbReference type="ARBA" id="ARBA00005354"/>
    </source>
</evidence>
<feature type="domain" description="EF-hand" evidence="18">
    <location>
        <begin position="477"/>
        <end position="512"/>
    </location>
</feature>
<proteinExistence type="inferred from homology"/>
<dbReference type="SMART" id="SM00054">
    <property type="entry name" value="EFh"/>
    <property type="match status" value="3"/>
</dbReference>
<dbReference type="InterPro" id="IPR011009">
    <property type="entry name" value="Kinase-like_dom_sf"/>
</dbReference>
<dbReference type="InterPro" id="IPR000719">
    <property type="entry name" value="Prot_kinase_dom"/>
</dbReference>
<evidence type="ECO:0000256" key="7">
    <source>
        <dbReference type="ARBA" id="ARBA00022723"/>
    </source>
</evidence>
<dbReference type="InterPro" id="IPR017441">
    <property type="entry name" value="Protein_kinase_ATP_BS"/>
</dbReference>
<dbReference type="PROSITE" id="PS00107">
    <property type="entry name" value="PROTEIN_KINASE_ATP"/>
    <property type="match status" value="1"/>
</dbReference>
<reference evidence="19 20" key="1">
    <citation type="submission" date="2019-01" db="EMBL/GenBank/DDBJ databases">
        <title>Sequencing of cultivated peanut Arachis hypogaea provides insights into genome evolution and oil improvement.</title>
        <authorList>
            <person name="Chen X."/>
        </authorList>
    </citation>
    <scope>NUCLEOTIDE SEQUENCE [LARGE SCALE GENOMIC DNA]</scope>
    <source>
        <strain evidence="20">cv. Fuhuasheng</strain>
        <tissue evidence="19">Leaves</tissue>
    </source>
</reference>
<keyword evidence="9 16" id="KW-0547">Nucleotide-binding</keyword>
<dbReference type="AlphaFoldDB" id="A0A445ET52"/>
<keyword evidence="6" id="KW-0808">Transferase</keyword>
<evidence type="ECO:0000256" key="15">
    <source>
        <dbReference type="ARBA" id="ARBA00047430"/>
    </source>
</evidence>
<dbReference type="GO" id="GO:0005509">
    <property type="term" value="F:calcium ion binding"/>
    <property type="evidence" value="ECO:0007669"/>
    <property type="project" value="InterPro"/>
</dbReference>
<dbReference type="Pfam" id="PF00069">
    <property type="entry name" value="Pkinase"/>
    <property type="match status" value="1"/>
</dbReference>
<keyword evidence="3" id="KW-0536">Nodulation</keyword>
<keyword evidence="11" id="KW-0106">Calcium</keyword>
<dbReference type="SUPFAM" id="SSF56112">
    <property type="entry name" value="Protein kinase-like (PK-like)"/>
    <property type="match status" value="1"/>
</dbReference>
<evidence type="ECO:0000256" key="10">
    <source>
        <dbReference type="ARBA" id="ARBA00022777"/>
    </source>
</evidence>
<dbReference type="GO" id="GO:0005524">
    <property type="term" value="F:ATP binding"/>
    <property type="evidence" value="ECO:0007669"/>
    <property type="project" value="UniProtKB-UniRule"/>
</dbReference>
<organism evidence="19 20">
    <name type="scientific">Arachis hypogaea</name>
    <name type="common">Peanut</name>
    <dbReference type="NCBI Taxonomy" id="3818"/>
    <lineage>
        <taxon>Eukaryota</taxon>
        <taxon>Viridiplantae</taxon>
        <taxon>Streptophyta</taxon>
        <taxon>Embryophyta</taxon>
        <taxon>Tracheophyta</taxon>
        <taxon>Spermatophyta</taxon>
        <taxon>Magnoliopsida</taxon>
        <taxon>eudicotyledons</taxon>
        <taxon>Gunneridae</taxon>
        <taxon>Pentapetalae</taxon>
        <taxon>rosids</taxon>
        <taxon>fabids</taxon>
        <taxon>Fabales</taxon>
        <taxon>Fabaceae</taxon>
        <taxon>Papilionoideae</taxon>
        <taxon>50 kb inversion clade</taxon>
        <taxon>dalbergioids sensu lato</taxon>
        <taxon>Dalbergieae</taxon>
        <taxon>Pterocarpus clade</taxon>
        <taxon>Arachis</taxon>
    </lineage>
</organism>
<dbReference type="EMBL" id="SDMP01000001">
    <property type="protein sequence ID" value="RYR78694.1"/>
    <property type="molecule type" value="Genomic_DNA"/>
</dbReference>
<dbReference type="Proteomes" id="UP000289738">
    <property type="component" value="Chromosome A01"/>
</dbReference>
<dbReference type="Pfam" id="PF13499">
    <property type="entry name" value="EF-hand_7"/>
    <property type="match status" value="1"/>
</dbReference>
<keyword evidence="13" id="KW-0112">Calmodulin-binding</keyword>